<evidence type="ECO:0000313" key="13">
    <source>
        <dbReference type="Proteomes" id="UP001232148"/>
    </source>
</evidence>
<evidence type="ECO:0000256" key="4">
    <source>
        <dbReference type="ARBA" id="ARBA00022898"/>
    </source>
</evidence>
<evidence type="ECO:0000256" key="9">
    <source>
        <dbReference type="ARBA" id="ARBA00061376"/>
    </source>
</evidence>
<reference evidence="12" key="1">
    <citation type="submission" date="2021-06" db="EMBL/GenBank/DDBJ databases">
        <title>Comparative genomics, transcriptomics and evolutionary studies reveal genomic signatures of adaptation to plant cell wall in hemibiotrophic fungi.</title>
        <authorList>
            <consortium name="DOE Joint Genome Institute"/>
            <person name="Baroncelli R."/>
            <person name="Diaz J.F."/>
            <person name="Benocci T."/>
            <person name="Peng M."/>
            <person name="Battaglia E."/>
            <person name="Haridas S."/>
            <person name="Andreopoulos W."/>
            <person name="Labutti K."/>
            <person name="Pangilinan J."/>
            <person name="Floch G.L."/>
            <person name="Makela M.R."/>
            <person name="Henrissat B."/>
            <person name="Grigoriev I.V."/>
            <person name="Crouch J.A."/>
            <person name="De Vries R.P."/>
            <person name="Sukno S.A."/>
            <person name="Thon M.R."/>
        </authorList>
    </citation>
    <scope>NUCLEOTIDE SEQUENCE</scope>
    <source>
        <strain evidence="12">MAFF235873</strain>
    </source>
</reference>
<gene>
    <name evidence="12" type="ORF">LX32DRAFT_109106</name>
</gene>
<dbReference type="Gene3D" id="3.40.640.10">
    <property type="entry name" value="Type I PLP-dependent aspartate aminotransferase-like (Major domain)"/>
    <property type="match status" value="1"/>
</dbReference>
<keyword evidence="4" id="KW-0663">Pyridoxal phosphate</keyword>
<dbReference type="EC" id="2.5.1.48" evidence="10"/>
<evidence type="ECO:0000256" key="7">
    <source>
        <dbReference type="ARBA" id="ARBA00058439"/>
    </source>
</evidence>
<dbReference type="GO" id="GO:0019346">
    <property type="term" value="P:transsulfuration"/>
    <property type="evidence" value="ECO:0007669"/>
    <property type="project" value="InterPro"/>
</dbReference>
<keyword evidence="2" id="KW-0028">Amino-acid biosynthesis</keyword>
<evidence type="ECO:0000256" key="5">
    <source>
        <dbReference type="ARBA" id="ARBA00023167"/>
    </source>
</evidence>
<dbReference type="InterPro" id="IPR015421">
    <property type="entry name" value="PyrdxlP-dep_Trfase_major"/>
</dbReference>
<dbReference type="SUPFAM" id="SSF53383">
    <property type="entry name" value="PLP-dependent transferases"/>
    <property type="match status" value="1"/>
</dbReference>
<dbReference type="AlphaFoldDB" id="A0AAD9HA28"/>
<comment type="similarity">
    <text evidence="9">Belongs to the trans-sulfuration enzymes family. MET7 subfamily.</text>
</comment>
<comment type="cofactor">
    <cofactor evidence="1">
        <name>pyridoxal 5'-phosphate</name>
        <dbReference type="ChEBI" id="CHEBI:597326"/>
    </cofactor>
</comment>
<evidence type="ECO:0000256" key="3">
    <source>
        <dbReference type="ARBA" id="ARBA00022679"/>
    </source>
</evidence>
<keyword evidence="5" id="KW-0486">Methionine biosynthesis</keyword>
<sequence>MPQVALGESIPPDTPHAVSVSLPTWKANVGYEEGESWVVDNMTTGYPRFFIHKSIDAFTSAVASTFARTPGQRAMLFPNKAIAQRCIDFLHAHAPPRVLEGLDTVHLVLDASNPEAAPLEVINPTVSGVLFHPDAFPYAKQFWQHSGDGVSSRRAEFCHGLFAQGLLCPDEPSKAPTCQVIQKTKGPRRYQRPVLAEGTTTTAAAAAAASPGVGGGGGTSISSAASNWFVEERYGRNLDISFVNRAKTAIKRRIAGTLSHHVDVASIPLPEAGPSGRGIASLTEHDVYLFPTGMSAIFNTHRFLLSARGGSLKSINFGFPYVDTLKILQKFGPGCVFFGRASEHEVDELQQRLESGERFLALFCEFPGNPMLTCPNLKRLRSLADQYDFAMVVDETIGTFGNVDVLKYADVVVSSLSKIFSGDCNVMGGSAVLNPKSRYYASLKSTVEQGYSDTYWPEDAIFMERNSRDFAKRISRINANAEAVAELLLAHRLVKSVHYPKHNADRANYEDCRLASGGYGGLMSVVFHRKEDAVVFYDSIETPKGPSLGTNFTLTSPYVLLAHYGELEWAASLGVDPNLLRISVGLEETGLLTELFSKALEAAEKASQDAGPES</sequence>
<dbReference type="InterPro" id="IPR015422">
    <property type="entry name" value="PyrdxlP-dep_Trfase_small"/>
</dbReference>
<dbReference type="EMBL" id="MU842968">
    <property type="protein sequence ID" value="KAK2024324.1"/>
    <property type="molecule type" value="Genomic_DNA"/>
</dbReference>
<dbReference type="InterPro" id="IPR051750">
    <property type="entry name" value="Trans-sulfuration_enzymes"/>
</dbReference>
<evidence type="ECO:0000256" key="11">
    <source>
        <dbReference type="ARBA" id="ARBA00083849"/>
    </source>
</evidence>
<evidence type="ECO:0000313" key="12">
    <source>
        <dbReference type="EMBL" id="KAK2024324.1"/>
    </source>
</evidence>
<dbReference type="PANTHER" id="PTHR42699">
    <property type="match status" value="1"/>
</dbReference>
<protein>
    <recommendedName>
        <fullName evidence="10">cystathionine gamma-synthase</fullName>
        <ecNumber evidence="10">2.5.1.48</ecNumber>
    </recommendedName>
    <alternativeName>
        <fullName evidence="11">O-succinylhomoserine (thiol)-lyase</fullName>
    </alternativeName>
</protein>
<comment type="pathway">
    <text evidence="8">Amino-acid biosynthesis; L-methionine biosynthesis via de novo pathway; L-cystathionine from O-succinyl-L-homoserine: step 1/1.</text>
</comment>
<evidence type="ECO:0000256" key="10">
    <source>
        <dbReference type="ARBA" id="ARBA00066530"/>
    </source>
</evidence>
<dbReference type="Pfam" id="PF01053">
    <property type="entry name" value="Cys_Met_Meta_PP"/>
    <property type="match status" value="1"/>
</dbReference>
<comment type="caution">
    <text evidence="12">The sequence shown here is derived from an EMBL/GenBank/DDBJ whole genome shotgun (WGS) entry which is preliminary data.</text>
</comment>
<dbReference type="GO" id="GO:0030170">
    <property type="term" value="F:pyridoxal phosphate binding"/>
    <property type="evidence" value="ECO:0007669"/>
    <property type="project" value="InterPro"/>
</dbReference>
<keyword evidence="13" id="KW-1185">Reference proteome</keyword>
<dbReference type="InterPro" id="IPR015424">
    <property type="entry name" value="PyrdxlP-dep_Trfase"/>
</dbReference>
<keyword evidence="3" id="KW-0808">Transferase</keyword>
<name>A0AAD9HA28_9PEZI</name>
<dbReference type="FunFam" id="3.40.640.10:FF:000111">
    <property type="entry name" value="Cystathionine gamma-synthase"/>
    <property type="match status" value="1"/>
</dbReference>
<dbReference type="PANTHER" id="PTHR42699:SF1">
    <property type="entry name" value="CYSTATHIONINE GAMMA-SYNTHASE-RELATED"/>
    <property type="match status" value="1"/>
</dbReference>
<dbReference type="InterPro" id="IPR000277">
    <property type="entry name" value="Cys/Met-Metab_PyrdxlP-dep_enz"/>
</dbReference>
<evidence type="ECO:0000256" key="6">
    <source>
        <dbReference type="ARBA" id="ARBA00051441"/>
    </source>
</evidence>
<comment type="catalytic activity">
    <reaction evidence="6">
        <text>O-succinyl-L-homoserine + L-cysteine = L,L-cystathionine + succinate + H(+)</text>
        <dbReference type="Rhea" id="RHEA:20397"/>
        <dbReference type="ChEBI" id="CHEBI:15378"/>
        <dbReference type="ChEBI" id="CHEBI:30031"/>
        <dbReference type="ChEBI" id="CHEBI:35235"/>
        <dbReference type="ChEBI" id="CHEBI:57661"/>
        <dbReference type="ChEBI" id="CHEBI:58161"/>
        <dbReference type="EC" id="2.5.1.48"/>
    </reaction>
</comment>
<dbReference type="Gene3D" id="3.90.1150.10">
    <property type="entry name" value="Aspartate Aminotransferase, domain 1"/>
    <property type="match status" value="1"/>
</dbReference>
<dbReference type="Proteomes" id="UP001232148">
    <property type="component" value="Unassembled WGS sequence"/>
</dbReference>
<dbReference type="FunFam" id="3.90.1150.10:FF:000063">
    <property type="entry name" value="Probable cystathionine gamma-synthase"/>
    <property type="match status" value="1"/>
</dbReference>
<evidence type="ECO:0000256" key="1">
    <source>
        <dbReference type="ARBA" id="ARBA00001933"/>
    </source>
</evidence>
<dbReference type="GO" id="GO:0003962">
    <property type="term" value="F:cystathionine gamma-synthase activity"/>
    <property type="evidence" value="ECO:0007669"/>
    <property type="project" value="UniProtKB-EC"/>
</dbReference>
<dbReference type="GO" id="GO:0009086">
    <property type="term" value="P:methionine biosynthetic process"/>
    <property type="evidence" value="ECO:0007669"/>
    <property type="project" value="UniProtKB-KW"/>
</dbReference>
<evidence type="ECO:0000256" key="2">
    <source>
        <dbReference type="ARBA" id="ARBA00022605"/>
    </source>
</evidence>
<proteinExistence type="inferred from homology"/>
<comment type="function">
    <text evidence="7">Catalyzes the formation of L-cystathionine from O-succinyl-L-homoserine (OSHS) and L-cysteine, via a gamma-replacement reaction. In the absence of thiol, catalyzes gamma-elimination to form 2-oxobutanoate, succinate and ammonia.</text>
</comment>
<evidence type="ECO:0000256" key="8">
    <source>
        <dbReference type="ARBA" id="ARBA00060510"/>
    </source>
</evidence>
<accession>A0AAD9HA28</accession>
<organism evidence="12 13">
    <name type="scientific">Colletotrichum zoysiae</name>
    <dbReference type="NCBI Taxonomy" id="1216348"/>
    <lineage>
        <taxon>Eukaryota</taxon>
        <taxon>Fungi</taxon>
        <taxon>Dikarya</taxon>
        <taxon>Ascomycota</taxon>
        <taxon>Pezizomycotina</taxon>
        <taxon>Sordariomycetes</taxon>
        <taxon>Hypocreomycetidae</taxon>
        <taxon>Glomerellales</taxon>
        <taxon>Glomerellaceae</taxon>
        <taxon>Colletotrichum</taxon>
        <taxon>Colletotrichum graminicola species complex</taxon>
    </lineage>
</organism>